<dbReference type="Proteomes" id="UP001153954">
    <property type="component" value="Unassembled WGS sequence"/>
</dbReference>
<name>A0AAU9V5H3_EUPED</name>
<reference evidence="2" key="1">
    <citation type="submission" date="2022-03" db="EMBL/GenBank/DDBJ databases">
        <authorList>
            <person name="Tunstrom K."/>
        </authorList>
    </citation>
    <scope>NUCLEOTIDE SEQUENCE</scope>
</reference>
<comment type="caution">
    <text evidence="2">The sequence shown here is derived from an EMBL/GenBank/DDBJ whole genome shotgun (WGS) entry which is preliminary data.</text>
</comment>
<dbReference type="AlphaFoldDB" id="A0AAU9V5H3"/>
<evidence type="ECO:0000256" key="1">
    <source>
        <dbReference type="SAM" id="MobiDB-lite"/>
    </source>
</evidence>
<proteinExistence type="predicted"/>
<evidence type="ECO:0000313" key="3">
    <source>
        <dbReference type="Proteomes" id="UP001153954"/>
    </source>
</evidence>
<dbReference type="EMBL" id="CAKOGL010000027">
    <property type="protein sequence ID" value="CAH2104994.1"/>
    <property type="molecule type" value="Genomic_DNA"/>
</dbReference>
<gene>
    <name evidence="2" type="ORF">EEDITHA_LOCUS19313</name>
</gene>
<feature type="region of interest" description="Disordered" evidence="1">
    <location>
        <begin position="1"/>
        <end position="36"/>
    </location>
</feature>
<evidence type="ECO:0000313" key="2">
    <source>
        <dbReference type="EMBL" id="CAH2104994.1"/>
    </source>
</evidence>
<feature type="compositionally biased region" description="Polar residues" evidence="1">
    <location>
        <begin position="19"/>
        <end position="36"/>
    </location>
</feature>
<keyword evidence="3" id="KW-1185">Reference proteome</keyword>
<organism evidence="2 3">
    <name type="scientific">Euphydryas editha</name>
    <name type="common">Edith's checkerspot</name>
    <dbReference type="NCBI Taxonomy" id="104508"/>
    <lineage>
        <taxon>Eukaryota</taxon>
        <taxon>Metazoa</taxon>
        <taxon>Ecdysozoa</taxon>
        <taxon>Arthropoda</taxon>
        <taxon>Hexapoda</taxon>
        <taxon>Insecta</taxon>
        <taxon>Pterygota</taxon>
        <taxon>Neoptera</taxon>
        <taxon>Endopterygota</taxon>
        <taxon>Lepidoptera</taxon>
        <taxon>Glossata</taxon>
        <taxon>Ditrysia</taxon>
        <taxon>Papilionoidea</taxon>
        <taxon>Nymphalidae</taxon>
        <taxon>Nymphalinae</taxon>
        <taxon>Euphydryas</taxon>
    </lineage>
</organism>
<accession>A0AAU9V5H3</accession>
<protein>
    <submittedName>
        <fullName evidence="2">Uncharacterized protein</fullName>
    </submittedName>
</protein>
<sequence length="93" mass="10611">MEVSAMPPMPLDFSMVRSGGSSPNMRESSPRPVSNSAFRVVTPKGKTGKIYVFPYHLKIERARVKMRCGNEIDVKERDKKLFSYITSKNTERE</sequence>